<dbReference type="Pfam" id="PF12833">
    <property type="entry name" value="HTH_18"/>
    <property type="match status" value="1"/>
</dbReference>
<dbReference type="InterPro" id="IPR018060">
    <property type="entry name" value="HTH_AraC"/>
</dbReference>
<keyword evidence="6" id="KW-1185">Reference proteome</keyword>
<dbReference type="SUPFAM" id="SSF46689">
    <property type="entry name" value="Homeodomain-like"/>
    <property type="match status" value="1"/>
</dbReference>
<dbReference type="InterPro" id="IPR020449">
    <property type="entry name" value="Tscrpt_reg_AraC-type_HTH"/>
</dbReference>
<keyword evidence="1" id="KW-0805">Transcription regulation</keyword>
<dbReference type="Proteomes" id="UP001596425">
    <property type="component" value="Unassembled WGS sequence"/>
</dbReference>
<dbReference type="PROSITE" id="PS01124">
    <property type="entry name" value="HTH_ARAC_FAMILY_2"/>
    <property type="match status" value="1"/>
</dbReference>
<feature type="domain" description="HTH araC/xylS-type" evidence="4">
    <location>
        <begin position="277"/>
        <end position="380"/>
    </location>
</feature>
<dbReference type="Gene3D" id="1.10.10.60">
    <property type="entry name" value="Homeodomain-like"/>
    <property type="match status" value="1"/>
</dbReference>
<keyword evidence="3" id="KW-0804">Transcription</keyword>
<dbReference type="PANTHER" id="PTHR47894:SF1">
    <property type="entry name" value="HTH-TYPE TRANSCRIPTIONAL REGULATOR VQSM"/>
    <property type="match status" value="1"/>
</dbReference>
<dbReference type="PRINTS" id="PR00032">
    <property type="entry name" value="HTHARAC"/>
</dbReference>
<keyword evidence="2" id="KW-0238">DNA-binding</keyword>
<evidence type="ECO:0000313" key="6">
    <source>
        <dbReference type="Proteomes" id="UP001596425"/>
    </source>
</evidence>
<dbReference type="InterPro" id="IPR009057">
    <property type="entry name" value="Homeodomain-like_sf"/>
</dbReference>
<evidence type="ECO:0000259" key="4">
    <source>
        <dbReference type="PROSITE" id="PS01124"/>
    </source>
</evidence>
<evidence type="ECO:0000313" key="5">
    <source>
        <dbReference type="EMBL" id="MFC6635288.1"/>
    </source>
</evidence>
<accession>A0ABW1YSE6</accession>
<comment type="caution">
    <text evidence="5">The sequence shown here is derived from an EMBL/GenBank/DDBJ whole genome shotgun (WGS) entry which is preliminary data.</text>
</comment>
<gene>
    <name evidence="5" type="ORF">ACFQBM_18575</name>
</gene>
<dbReference type="RefSeq" id="WP_193193435.1">
    <property type="nucleotide sequence ID" value="NZ_JACZFR010000046.1"/>
</dbReference>
<proteinExistence type="predicted"/>
<dbReference type="PANTHER" id="PTHR47894">
    <property type="entry name" value="HTH-TYPE TRANSCRIPTIONAL REGULATOR GADX"/>
    <property type="match status" value="1"/>
</dbReference>
<protein>
    <submittedName>
        <fullName evidence="5">AraC family transcriptional regulator</fullName>
    </submittedName>
</protein>
<name>A0ABW1YSE6_9GAMM</name>
<evidence type="ECO:0000256" key="2">
    <source>
        <dbReference type="ARBA" id="ARBA00023125"/>
    </source>
</evidence>
<dbReference type="EMBL" id="JBHSVR010000001">
    <property type="protein sequence ID" value="MFC6635288.1"/>
    <property type="molecule type" value="Genomic_DNA"/>
</dbReference>
<evidence type="ECO:0000256" key="3">
    <source>
        <dbReference type="ARBA" id="ARBA00023163"/>
    </source>
</evidence>
<dbReference type="InterPro" id="IPR032687">
    <property type="entry name" value="AraC-type_N"/>
</dbReference>
<sequence length="392" mass="43639">MPARKSNKASAGGWRLAAGGWRLAAGGWPKTIKTAFLIKGIDAVDSDYKASVLYINIARQYALSRRINERALKRVLPSPKSVEGGSHKIPLPQVLGAWQGAADLCADPAFGLHAGGHCHLSDYAIFSHLLLTCPSLNEALQLVTKYLHVMNEALTNRFTAEGRLSNYALACQSSHPASFHLVEHHFASIIQLGRQIVLQRDREEIRGHRVEFSHSPAAPIREYEEIFQCEVKFECPENRLSLLTELLQFPTHSPNRGLHSHLLKLVNSISHTGAYQKRFTDKVYAALNAKGLWNSWPTLNEVANTIGVSPSSLKRKLKQEQNSYKAICDKLRYRKAKHILTVLGRTVSETAHQLGFSSPASFSRTFKRWSGRSPIDYLSGMKPVASDQEPDS</sequence>
<organism evidence="5 6">
    <name type="scientific">Microbulbifer taiwanensis</name>
    <dbReference type="NCBI Taxonomy" id="986746"/>
    <lineage>
        <taxon>Bacteria</taxon>
        <taxon>Pseudomonadati</taxon>
        <taxon>Pseudomonadota</taxon>
        <taxon>Gammaproteobacteria</taxon>
        <taxon>Cellvibrionales</taxon>
        <taxon>Microbulbiferaceae</taxon>
        <taxon>Microbulbifer</taxon>
    </lineage>
</organism>
<reference evidence="6" key="1">
    <citation type="journal article" date="2019" name="Int. J. Syst. Evol. Microbiol.">
        <title>The Global Catalogue of Microorganisms (GCM) 10K type strain sequencing project: providing services to taxonomists for standard genome sequencing and annotation.</title>
        <authorList>
            <consortium name="The Broad Institute Genomics Platform"/>
            <consortium name="The Broad Institute Genome Sequencing Center for Infectious Disease"/>
            <person name="Wu L."/>
            <person name="Ma J."/>
        </authorList>
    </citation>
    <scope>NUCLEOTIDE SEQUENCE [LARGE SCALE GENOMIC DNA]</scope>
    <source>
        <strain evidence="6">CGMCC 1.13718</strain>
    </source>
</reference>
<evidence type="ECO:0000256" key="1">
    <source>
        <dbReference type="ARBA" id="ARBA00023015"/>
    </source>
</evidence>
<dbReference type="SMART" id="SM00342">
    <property type="entry name" value="HTH_ARAC"/>
    <property type="match status" value="1"/>
</dbReference>
<dbReference type="Pfam" id="PF12625">
    <property type="entry name" value="Arabinose_bd"/>
    <property type="match status" value="1"/>
</dbReference>